<dbReference type="InterPro" id="IPR036097">
    <property type="entry name" value="HisK_dim/P_sf"/>
</dbReference>
<proteinExistence type="predicted"/>
<dbReference type="InterPro" id="IPR003661">
    <property type="entry name" value="HisK_dim/P_dom"/>
</dbReference>
<dbReference type="AlphaFoldDB" id="A0A512M7F3"/>
<dbReference type="Gene3D" id="3.30.565.10">
    <property type="entry name" value="Histidine kinase-like ATPase, C-terminal domain"/>
    <property type="match status" value="1"/>
</dbReference>
<dbReference type="PROSITE" id="PS50109">
    <property type="entry name" value="HIS_KIN"/>
    <property type="match status" value="1"/>
</dbReference>
<keyword evidence="5" id="KW-0418">Kinase</keyword>
<keyword evidence="6" id="KW-0902">Two-component regulatory system</keyword>
<evidence type="ECO:0000313" key="10">
    <source>
        <dbReference type="EMBL" id="GEP42672.1"/>
    </source>
</evidence>
<evidence type="ECO:0000256" key="4">
    <source>
        <dbReference type="ARBA" id="ARBA00022679"/>
    </source>
</evidence>
<name>A0A512M7F3_9BACT</name>
<dbReference type="RefSeq" id="WP_146850264.1">
    <property type="nucleotide sequence ID" value="NZ_BKAG01000011.1"/>
</dbReference>
<feature type="compositionally biased region" description="Low complexity" evidence="7">
    <location>
        <begin position="256"/>
        <end position="275"/>
    </location>
</feature>
<dbReference type="EMBL" id="BKAG01000011">
    <property type="protein sequence ID" value="GEP42672.1"/>
    <property type="molecule type" value="Genomic_DNA"/>
</dbReference>
<evidence type="ECO:0000256" key="7">
    <source>
        <dbReference type="SAM" id="MobiDB-lite"/>
    </source>
</evidence>
<dbReference type="Pfam" id="PF02518">
    <property type="entry name" value="HATPase_c"/>
    <property type="match status" value="1"/>
</dbReference>
<dbReference type="PRINTS" id="PR00344">
    <property type="entry name" value="BCTRLSENSOR"/>
</dbReference>
<dbReference type="SMART" id="SM00387">
    <property type="entry name" value="HATPase_c"/>
    <property type="match status" value="1"/>
</dbReference>
<dbReference type="SMART" id="SM00388">
    <property type="entry name" value="HisKA"/>
    <property type="match status" value="1"/>
</dbReference>
<keyword evidence="4" id="KW-0808">Transferase</keyword>
<keyword evidence="3" id="KW-0597">Phosphoprotein</keyword>
<evidence type="ECO:0000259" key="9">
    <source>
        <dbReference type="PROSITE" id="PS50109"/>
    </source>
</evidence>
<comment type="catalytic activity">
    <reaction evidence="1">
        <text>ATP + protein L-histidine = ADP + protein N-phospho-L-histidine.</text>
        <dbReference type="EC" id="2.7.13.3"/>
    </reaction>
</comment>
<dbReference type="OrthoDB" id="9813151at2"/>
<evidence type="ECO:0000256" key="3">
    <source>
        <dbReference type="ARBA" id="ARBA00022553"/>
    </source>
</evidence>
<dbReference type="Pfam" id="PF00512">
    <property type="entry name" value="HisKA"/>
    <property type="match status" value="1"/>
</dbReference>
<evidence type="ECO:0000256" key="1">
    <source>
        <dbReference type="ARBA" id="ARBA00000085"/>
    </source>
</evidence>
<evidence type="ECO:0000256" key="2">
    <source>
        <dbReference type="ARBA" id="ARBA00012438"/>
    </source>
</evidence>
<feature type="compositionally biased region" description="Low complexity" evidence="7">
    <location>
        <begin position="291"/>
        <end position="314"/>
    </location>
</feature>
<dbReference type="InterPro" id="IPR050736">
    <property type="entry name" value="Sensor_HK_Regulatory"/>
</dbReference>
<evidence type="ECO:0000313" key="11">
    <source>
        <dbReference type="Proteomes" id="UP000321577"/>
    </source>
</evidence>
<evidence type="ECO:0000256" key="8">
    <source>
        <dbReference type="SAM" id="Phobius"/>
    </source>
</evidence>
<dbReference type="GO" id="GO:0000155">
    <property type="term" value="F:phosphorelay sensor kinase activity"/>
    <property type="evidence" value="ECO:0007669"/>
    <property type="project" value="InterPro"/>
</dbReference>
<keyword evidence="8" id="KW-0472">Membrane</keyword>
<dbReference type="InterPro" id="IPR036890">
    <property type="entry name" value="HATPase_C_sf"/>
</dbReference>
<dbReference type="PANTHER" id="PTHR43711">
    <property type="entry name" value="TWO-COMPONENT HISTIDINE KINASE"/>
    <property type="match status" value="1"/>
</dbReference>
<keyword evidence="11" id="KW-1185">Reference proteome</keyword>
<keyword evidence="8" id="KW-0812">Transmembrane</keyword>
<dbReference type="PANTHER" id="PTHR43711:SF1">
    <property type="entry name" value="HISTIDINE KINASE 1"/>
    <property type="match status" value="1"/>
</dbReference>
<evidence type="ECO:0000256" key="6">
    <source>
        <dbReference type="ARBA" id="ARBA00023012"/>
    </source>
</evidence>
<protein>
    <recommendedName>
        <fullName evidence="2">histidine kinase</fullName>
        <ecNumber evidence="2">2.7.13.3</ecNumber>
    </recommendedName>
</protein>
<organism evidence="10 11">
    <name type="scientific">Brevifollis gellanilyticus</name>
    <dbReference type="NCBI Taxonomy" id="748831"/>
    <lineage>
        <taxon>Bacteria</taxon>
        <taxon>Pseudomonadati</taxon>
        <taxon>Verrucomicrobiota</taxon>
        <taxon>Verrucomicrobiia</taxon>
        <taxon>Verrucomicrobiales</taxon>
        <taxon>Verrucomicrobiaceae</taxon>
    </lineage>
</organism>
<feature type="compositionally biased region" description="Basic and acidic residues" evidence="7">
    <location>
        <begin position="227"/>
        <end position="243"/>
    </location>
</feature>
<feature type="region of interest" description="Disordered" evidence="7">
    <location>
        <begin position="225"/>
        <end position="275"/>
    </location>
</feature>
<comment type="caution">
    <text evidence="10">The sequence shown here is derived from an EMBL/GenBank/DDBJ whole genome shotgun (WGS) entry which is preliminary data.</text>
</comment>
<dbReference type="Proteomes" id="UP000321577">
    <property type="component" value="Unassembled WGS sequence"/>
</dbReference>
<gene>
    <name evidence="10" type="ORF">BGE01nite_19630</name>
</gene>
<feature type="domain" description="Histidine kinase" evidence="9">
    <location>
        <begin position="487"/>
        <end position="709"/>
    </location>
</feature>
<dbReference type="SUPFAM" id="SSF47384">
    <property type="entry name" value="Homodimeric domain of signal transducing histidine kinase"/>
    <property type="match status" value="1"/>
</dbReference>
<dbReference type="CDD" id="cd00082">
    <property type="entry name" value="HisKA"/>
    <property type="match status" value="1"/>
</dbReference>
<feature type="transmembrane region" description="Helical" evidence="8">
    <location>
        <begin position="452"/>
        <end position="471"/>
    </location>
</feature>
<accession>A0A512M7F3</accession>
<feature type="region of interest" description="Disordered" evidence="7">
    <location>
        <begin position="291"/>
        <end position="334"/>
    </location>
</feature>
<dbReference type="EC" id="2.7.13.3" evidence="2"/>
<dbReference type="InterPro" id="IPR004358">
    <property type="entry name" value="Sig_transdc_His_kin-like_C"/>
</dbReference>
<sequence length="709" mass="76853">MRPALRWFLFIACLAVFGAAMAWISLRMLDLDEQRKTTAKDALVQEKVRLALWRMDSLASALLIRENSRPAWHYQAFYAPDDLFASSTQSIPKGQALMPSPLFGTVPDMVNLHFELVSGVTCSPQAPAGSQKDLATNWYAASPQMNVASSNLQKLNALIQRHPEVQKLPSLSDTRIIERKPAPAARQEELPKTTAALNDDVTKPDIQTMNNVIEQAQRAQVFNKSMATEKEENYKTPLKKESKIAPPSKPGGKLVATSSAGVSAGAPPGAPAMPAAPAAAVAPAPATASRSADADTAMATAAPKPAEEAAGSSSLDAVTRRYRSTAETTAAPGARPAPVDVLAAAPAPAQRQSLPALAGDLRPVWVENELLLVRQAVLEGQPRLQGVWLNWSQLQASLMESIRDLLPEAQLITIAPEAAKTDATALVTLPVKLLTGRVRVALPKEIDTFRSALHIAWGCLIAAALAIAYVLHRAMQLSERRGAFVSAVTHELRTPLTTFRLYSEMLADDMVPEPQQRKEYLNTLCDESTRLMHLVENVLSYSRIERGRTAGRLETVSLGSLVQRIEPRLRQRADMCGLTIKVDVDAAAEPAQAHVDAMAVEQILFNLTDNACKYAAPDSDPRELHLRVEAEGRHIRILFRDFGPGLSKQALKKLFQPFAKSATEAAHSAPGVGLGLALCRRLADELGGKLEHQPVNGRGACFRLTLPRL</sequence>
<dbReference type="CDD" id="cd00075">
    <property type="entry name" value="HATPase"/>
    <property type="match status" value="1"/>
</dbReference>
<reference evidence="10 11" key="1">
    <citation type="submission" date="2019-07" db="EMBL/GenBank/DDBJ databases">
        <title>Whole genome shotgun sequence of Brevifollis gellanilyticus NBRC 108608.</title>
        <authorList>
            <person name="Hosoyama A."/>
            <person name="Uohara A."/>
            <person name="Ohji S."/>
            <person name="Ichikawa N."/>
        </authorList>
    </citation>
    <scope>NUCLEOTIDE SEQUENCE [LARGE SCALE GENOMIC DNA]</scope>
    <source>
        <strain evidence="10 11">NBRC 108608</strain>
    </source>
</reference>
<dbReference type="FunFam" id="1.10.287.130:FF:000001">
    <property type="entry name" value="Two-component sensor histidine kinase"/>
    <property type="match status" value="1"/>
</dbReference>
<dbReference type="SUPFAM" id="SSF55874">
    <property type="entry name" value="ATPase domain of HSP90 chaperone/DNA topoisomerase II/histidine kinase"/>
    <property type="match status" value="1"/>
</dbReference>
<keyword evidence="8" id="KW-1133">Transmembrane helix</keyword>
<dbReference type="InterPro" id="IPR005467">
    <property type="entry name" value="His_kinase_dom"/>
</dbReference>
<evidence type="ECO:0000256" key="5">
    <source>
        <dbReference type="ARBA" id="ARBA00022777"/>
    </source>
</evidence>
<dbReference type="Gene3D" id="1.10.287.130">
    <property type="match status" value="1"/>
</dbReference>
<dbReference type="InterPro" id="IPR003594">
    <property type="entry name" value="HATPase_dom"/>
</dbReference>